<dbReference type="InterPro" id="IPR020471">
    <property type="entry name" value="AKR"/>
</dbReference>
<dbReference type="AlphaFoldDB" id="A0A9P6C2J0"/>
<dbReference type="InterPro" id="IPR036812">
    <property type="entry name" value="NAD(P)_OxRdtase_dom_sf"/>
</dbReference>
<dbReference type="GO" id="GO:0016491">
    <property type="term" value="F:oxidoreductase activity"/>
    <property type="evidence" value="ECO:0007669"/>
    <property type="project" value="InterPro"/>
</dbReference>
<comment type="caution">
    <text evidence="2">The sequence shown here is derived from an EMBL/GenBank/DDBJ whole genome shotgun (WGS) entry which is preliminary data.</text>
</comment>
<evidence type="ECO:0000313" key="3">
    <source>
        <dbReference type="Proteomes" id="UP000807342"/>
    </source>
</evidence>
<protein>
    <submittedName>
        <fullName evidence="2">Aldo/keto reductase</fullName>
    </submittedName>
</protein>
<dbReference type="Proteomes" id="UP000807342">
    <property type="component" value="Unassembled WGS sequence"/>
</dbReference>
<name>A0A9P6C2J0_9AGAR</name>
<proteinExistence type="predicted"/>
<feature type="domain" description="NADP-dependent oxidoreductase" evidence="1">
    <location>
        <begin position="18"/>
        <end position="205"/>
    </location>
</feature>
<evidence type="ECO:0000259" key="1">
    <source>
        <dbReference type="Pfam" id="PF00248"/>
    </source>
</evidence>
<dbReference type="PRINTS" id="PR00069">
    <property type="entry name" value="ALDKETRDTASE"/>
</dbReference>
<dbReference type="SUPFAM" id="SSF51430">
    <property type="entry name" value="NAD(P)-linked oxidoreductase"/>
    <property type="match status" value="1"/>
</dbReference>
<dbReference type="Pfam" id="PF00248">
    <property type="entry name" value="Aldo_ket_red"/>
    <property type="match status" value="1"/>
</dbReference>
<dbReference type="PANTHER" id="PTHR43827:SF8">
    <property type="entry name" value="ALDO_KETO REDUCTASE FAMILY PROTEIN"/>
    <property type="match status" value="1"/>
</dbReference>
<gene>
    <name evidence="2" type="ORF">P691DRAFT_803704</name>
</gene>
<evidence type="ECO:0000313" key="2">
    <source>
        <dbReference type="EMBL" id="KAF9446559.1"/>
    </source>
</evidence>
<organism evidence="2 3">
    <name type="scientific">Macrolepiota fuliginosa MF-IS2</name>
    <dbReference type="NCBI Taxonomy" id="1400762"/>
    <lineage>
        <taxon>Eukaryota</taxon>
        <taxon>Fungi</taxon>
        <taxon>Dikarya</taxon>
        <taxon>Basidiomycota</taxon>
        <taxon>Agaricomycotina</taxon>
        <taxon>Agaricomycetes</taxon>
        <taxon>Agaricomycetidae</taxon>
        <taxon>Agaricales</taxon>
        <taxon>Agaricineae</taxon>
        <taxon>Agaricaceae</taxon>
        <taxon>Macrolepiota</taxon>
    </lineage>
</organism>
<sequence>MSVIPNIASRIIYGTAWKKERTTALVISAVLKGFRAIDTACQPKHYREDLVGQALVELKEKHGLKREDLWIQTKFSPVSGQDTTQPIPYNPSDPIRKQIIASFTKSLTNLHTTYLDSYLLHSPLQTDQQTLEAWQTLSTLQDEGKVKLIGVSNTYDVRILATLCKVRKVQVVQNRWYEGNGWDKSVFGFCKEHGIMYQSFWTLSGSPSLLSNPALLSIAATSECTPEQAVFKLAQEAGVTPLTGTTSEIHMGEDLRVHKLQLAKEGLGKEYGVVSSMLIGQ</sequence>
<dbReference type="EMBL" id="MU151239">
    <property type="protein sequence ID" value="KAF9446559.1"/>
    <property type="molecule type" value="Genomic_DNA"/>
</dbReference>
<reference evidence="2" key="1">
    <citation type="submission" date="2020-11" db="EMBL/GenBank/DDBJ databases">
        <authorList>
            <consortium name="DOE Joint Genome Institute"/>
            <person name="Ahrendt S."/>
            <person name="Riley R."/>
            <person name="Andreopoulos W."/>
            <person name="Labutti K."/>
            <person name="Pangilinan J."/>
            <person name="Ruiz-Duenas F.J."/>
            <person name="Barrasa J.M."/>
            <person name="Sanchez-Garcia M."/>
            <person name="Camarero S."/>
            <person name="Miyauchi S."/>
            <person name="Serrano A."/>
            <person name="Linde D."/>
            <person name="Babiker R."/>
            <person name="Drula E."/>
            <person name="Ayuso-Fernandez I."/>
            <person name="Pacheco R."/>
            <person name="Padilla G."/>
            <person name="Ferreira P."/>
            <person name="Barriuso J."/>
            <person name="Kellner H."/>
            <person name="Castanera R."/>
            <person name="Alfaro M."/>
            <person name="Ramirez L."/>
            <person name="Pisabarro A.G."/>
            <person name="Kuo A."/>
            <person name="Tritt A."/>
            <person name="Lipzen A."/>
            <person name="He G."/>
            <person name="Yan M."/>
            <person name="Ng V."/>
            <person name="Cullen D."/>
            <person name="Martin F."/>
            <person name="Rosso M.-N."/>
            <person name="Henrissat B."/>
            <person name="Hibbett D."/>
            <person name="Martinez A.T."/>
            <person name="Grigoriev I.V."/>
        </authorList>
    </citation>
    <scope>NUCLEOTIDE SEQUENCE</scope>
    <source>
        <strain evidence="2">MF-IS2</strain>
    </source>
</reference>
<dbReference type="CDD" id="cd19071">
    <property type="entry name" value="AKR_AKR1-5-like"/>
    <property type="match status" value="1"/>
</dbReference>
<dbReference type="PANTHER" id="PTHR43827">
    <property type="entry name" value="2,5-DIKETO-D-GLUCONIC ACID REDUCTASE"/>
    <property type="match status" value="1"/>
</dbReference>
<keyword evidence="3" id="KW-1185">Reference proteome</keyword>
<dbReference type="Gene3D" id="3.20.20.100">
    <property type="entry name" value="NADP-dependent oxidoreductase domain"/>
    <property type="match status" value="1"/>
</dbReference>
<dbReference type="InterPro" id="IPR023210">
    <property type="entry name" value="NADP_OxRdtase_dom"/>
</dbReference>
<dbReference type="OrthoDB" id="5357513at2759"/>
<accession>A0A9P6C2J0</accession>